<dbReference type="InterPro" id="IPR029471">
    <property type="entry name" value="HNH_5"/>
</dbReference>
<evidence type="ECO:0000259" key="1">
    <source>
        <dbReference type="SMART" id="SM00507"/>
    </source>
</evidence>
<dbReference type="Proteomes" id="UP000737171">
    <property type="component" value="Unassembled WGS sequence"/>
</dbReference>
<name>A0ABX2EUK2_9BURK</name>
<dbReference type="RefSeq" id="WP_173135588.1">
    <property type="nucleotide sequence ID" value="NZ_JABRWJ010000025.1"/>
</dbReference>
<proteinExistence type="predicted"/>
<organism evidence="2 3">
    <name type="scientific">Pseudaquabacterium terrae</name>
    <dbReference type="NCBI Taxonomy" id="2732868"/>
    <lineage>
        <taxon>Bacteria</taxon>
        <taxon>Pseudomonadati</taxon>
        <taxon>Pseudomonadota</taxon>
        <taxon>Betaproteobacteria</taxon>
        <taxon>Burkholderiales</taxon>
        <taxon>Sphaerotilaceae</taxon>
        <taxon>Pseudaquabacterium</taxon>
    </lineage>
</organism>
<accession>A0ABX2EUK2</accession>
<dbReference type="GO" id="GO:0004519">
    <property type="term" value="F:endonuclease activity"/>
    <property type="evidence" value="ECO:0007669"/>
    <property type="project" value="UniProtKB-KW"/>
</dbReference>
<protein>
    <submittedName>
        <fullName evidence="2">HNH endonuclease</fullName>
    </submittedName>
</protein>
<keyword evidence="2" id="KW-0378">Hydrolase</keyword>
<dbReference type="EMBL" id="JABRWJ010000025">
    <property type="protein sequence ID" value="NRF72409.1"/>
    <property type="molecule type" value="Genomic_DNA"/>
</dbReference>
<keyword evidence="2" id="KW-0540">Nuclease</keyword>
<gene>
    <name evidence="2" type="ORF">HLB44_36085</name>
</gene>
<keyword evidence="2" id="KW-0255">Endonuclease</keyword>
<keyword evidence="3" id="KW-1185">Reference proteome</keyword>
<reference evidence="2 3" key="1">
    <citation type="submission" date="2020-05" db="EMBL/GenBank/DDBJ databases">
        <title>Aquincola sp. isolate from soil.</title>
        <authorList>
            <person name="Han J."/>
            <person name="Kim D.-U."/>
        </authorList>
    </citation>
    <scope>NUCLEOTIDE SEQUENCE [LARGE SCALE GENOMIC DNA]</scope>
    <source>
        <strain evidence="2 3">S2</strain>
    </source>
</reference>
<dbReference type="PANTHER" id="PTHR33877">
    <property type="entry name" value="SLL1193 PROTEIN"/>
    <property type="match status" value="1"/>
</dbReference>
<comment type="caution">
    <text evidence="2">The sequence shown here is derived from an EMBL/GenBank/DDBJ whole genome shotgun (WGS) entry which is preliminary data.</text>
</comment>
<evidence type="ECO:0000313" key="2">
    <source>
        <dbReference type="EMBL" id="NRF72409.1"/>
    </source>
</evidence>
<feature type="domain" description="HNH nuclease" evidence="1">
    <location>
        <begin position="84"/>
        <end position="137"/>
    </location>
</feature>
<dbReference type="PANTHER" id="PTHR33877:SF2">
    <property type="entry name" value="OS07G0170200 PROTEIN"/>
    <property type="match status" value="1"/>
</dbReference>
<dbReference type="SMART" id="SM00507">
    <property type="entry name" value="HNHc"/>
    <property type="match status" value="1"/>
</dbReference>
<dbReference type="Pfam" id="PF14279">
    <property type="entry name" value="HNH_5"/>
    <property type="match status" value="1"/>
</dbReference>
<sequence>MHPHHSHVLQLDIQGTPQAWISLEHAALHVATDSVAWVDGDGPLATLRGGFNVERGRQSIIDVHPIIALHGASKVNLFDVVPAFSKGKLFRRDRLTCAYCGQRFNERDLQCEHIVPESRGGRWTWMNLVTACGVCNGRKADRTPEEASMPLVYLPYVPSRFEDFLLEGRHIRADVHEWLTARLPKGSRLN</sequence>
<dbReference type="CDD" id="cd00085">
    <property type="entry name" value="HNHc"/>
    <property type="match status" value="1"/>
</dbReference>
<evidence type="ECO:0000313" key="3">
    <source>
        <dbReference type="Proteomes" id="UP000737171"/>
    </source>
</evidence>
<dbReference type="Gene3D" id="1.10.30.50">
    <property type="match status" value="1"/>
</dbReference>
<dbReference type="InterPro" id="IPR003615">
    <property type="entry name" value="HNH_nuc"/>
</dbReference>
<dbReference type="InterPro" id="IPR052892">
    <property type="entry name" value="NA-targeting_endonuclease"/>
</dbReference>